<gene>
    <name evidence="4" type="ORF">HDA36_006428</name>
</gene>
<evidence type="ECO:0000256" key="3">
    <source>
        <dbReference type="ARBA" id="ARBA00022691"/>
    </source>
</evidence>
<reference evidence="4 5" key="1">
    <citation type="submission" date="2020-08" db="EMBL/GenBank/DDBJ databases">
        <title>Sequencing the genomes of 1000 actinobacteria strains.</title>
        <authorList>
            <person name="Klenk H.-P."/>
        </authorList>
    </citation>
    <scope>NUCLEOTIDE SEQUENCE [LARGE SCALE GENOMIC DNA]</scope>
    <source>
        <strain evidence="4 5">DSM 44551</strain>
    </source>
</reference>
<keyword evidence="5" id="KW-1185">Reference proteome</keyword>
<dbReference type="InterPro" id="IPR002935">
    <property type="entry name" value="SAM_O-MeTrfase"/>
</dbReference>
<evidence type="ECO:0000256" key="1">
    <source>
        <dbReference type="ARBA" id="ARBA00022603"/>
    </source>
</evidence>
<dbReference type="EC" id="2.1.1.104" evidence="4"/>
<dbReference type="Proteomes" id="UP000572635">
    <property type="component" value="Unassembled WGS sequence"/>
</dbReference>
<protein>
    <submittedName>
        <fullName evidence="4">Caffeoyl-CoA O-methyltransferase</fullName>
        <ecNumber evidence="4">2.1.1.104</ecNumber>
    </submittedName>
</protein>
<dbReference type="InterPro" id="IPR029063">
    <property type="entry name" value="SAM-dependent_MTases_sf"/>
</dbReference>
<dbReference type="GO" id="GO:0032259">
    <property type="term" value="P:methylation"/>
    <property type="evidence" value="ECO:0007669"/>
    <property type="project" value="UniProtKB-KW"/>
</dbReference>
<keyword evidence="2 4" id="KW-0808">Transferase</keyword>
<keyword evidence="3" id="KW-0949">S-adenosyl-L-methionine</keyword>
<dbReference type="PANTHER" id="PTHR10509:SF14">
    <property type="entry name" value="CAFFEOYL-COA O-METHYLTRANSFERASE 3-RELATED"/>
    <property type="match status" value="1"/>
</dbReference>
<dbReference type="Gene3D" id="3.40.50.150">
    <property type="entry name" value="Vaccinia Virus protein VP39"/>
    <property type="match status" value="1"/>
</dbReference>
<dbReference type="RefSeq" id="WP_184399680.1">
    <property type="nucleotide sequence ID" value="NZ_BAAAJD010000109.1"/>
</dbReference>
<dbReference type="AlphaFoldDB" id="A0A7W8QTH3"/>
<comment type="caution">
    <text evidence="4">The sequence shown here is derived from an EMBL/GenBank/DDBJ whole genome shotgun (WGS) entry which is preliminary data.</text>
</comment>
<keyword evidence="1 4" id="KW-0489">Methyltransferase</keyword>
<accession>A0A7W8QTH3</accession>
<sequence>MNISEIFSPKLHEYLVEHSTPPVSVLQELAAENERRYPDSVIMQIGPEQGRFMTLLAQLSGTRDIIEIGTFTGYSSLCLALGIPDDGTILTCDIDEEWASMARRYWEKAGVAHKIASRIGPAADTLRALPADPMFDMAFIDADKQSYIDYWNEIVPRIRPGGLILADNTLYAGEVVDPTKTSDAVQGIRGFNDHALADERVELVLLSVGDGLTLARKKN</sequence>
<dbReference type="GO" id="GO:0042409">
    <property type="term" value="F:caffeoyl-CoA O-methyltransferase activity"/>
    <property type="evidence" value="ECO:0007669"/>
    <property type="project" value="UniProtKB-EC"/>
</dbReference>
<evidence type="ECO:0000313" key="4">
    <source>
        <dbReference type="EMBL" id="MBB5436280.1"/>
    </source>
</evidence>
<dbReference type="PROSITE" id="PS51682">
    <property type="entry name" value="SAM_OMT_I"/>
    <property type="match status" value="1"/>
</dbReference>
<evidence type="ECO:0000256" key="2">
    <source>
        <dbReference type="ARBA" id="ARBA00022679"/>
    </source>
</evidence>
<dbReference type="EMBL" id="JACHDB010000002">
    <property type="protein sequence ID" value="MBB5436280.1"/>
    <property type="molecule type" value="Genomic_DNA"/>
</dbReference>
<dbReference type="PANTHER" id="PTHR10509">
    <property type="entry name" value="O-METHYLTRANSFERASE-RELATED"/>
    <property type="match status" value="1"/>
</dbReference>
<proteinExistence type="predicted"/>
<organism evidence="4 5">
    <name type="scientific">Nocardiopsis composta</name>
    <dbReference type="NCBI Taxonomy" id="157465"/>
    <lineage>
        <taxon>Bacteria</taxon>
        <taxon>Bacillati</taxon>
        <taxon>Actinomycetota</taxon>
        <taxon>Actinomycetes</taxon>
        <taxon>Streptosporangiales</taxon>
        <taxon>Nocardiopsidaceae</taxon>
        <taxon>Nocardiopsis</taxon>
    </lineage>
</organism>
<dbReference type="InterPro" id="IPR050362">
    <property type="entry name" value="Cation-dep_OMT"/>
</dbReference>
<dbReference type="Pfam" id="PF01596">
    <property type="entry name" value="Methyltransf_3"/>
    <property type="match status" value="1"/>
</dbReference>
<name>A0A7W8QTH3_9ACTN</name>
<evidence type="ECO:0000313" key="5">
    <source>
        <dbReference type="Proteomes" id="UP000572635"/>
    </source>
</evidence>
<dbReference type="SUPFAM" id="SSF53335">
    <property type="entry name" value="S-adenosyl-L-methionine-dependent methyltransferases"/>
    <property type="match status" value="1"/>
</dbReference>